<reference evidence="1" key="1">
    <citation type="submission" date="2020-06" db="EMBL/GenBank/DDBJ databases">
        <title>Unique genomic features of the anaerobic methanotrophic archaea.</title>
        <authorList>
            <person name="Chadwick G.L."/>
            <person name="Skennerton C.T."/>
            <person name="Laso-Perez R."/>
            <person name="Leu A.O."/>
            <person name="Speth D.R."/>
            <person name="Yu H."/>
            <person name="Morgan-Lang C."/>
            <person name="Hatzenpichler R."/>
            <person name="Goudeau D."/>
            <person name="Malmstrom R."/>
            <person name="Brazelton W.J."/>
            <person name="Woyke T."/>
            <person name="Hallam S.J."/>
            <person name="Tyson G.W."/>
            <person name="Wegener G."/>
            <person name="Boetius A."/>
            <person name="Orphan V."/>
        </authorList>
    </citation>
    <scope>NUCLEOTIDE SEQUENCE</scope>
</reference>
<proteinExistence type="predicted"/>
<name>A0A7G9YDC2_9EURY</name>
<evidence type="ECO:0000313" key="1">
    <source>
        <dbReference type="EMBL" id="QNO46006.1"/>
    </source>
</evidence>
<gene>
    <name evidence="1" type="ORF">BDIOFFAC_00015</name>
</gene>
<dbReference type="AlphaFoldDB" id="A0A7G9YDC2"/>
<organism evidence="1">
    <name type="scientific">Candidatus Methanogaster sp. ANME-2c ERB4</name>
    <dbReference type="NCBI Taxonomy" id="2759911"/>
    <lineage>
        <taxon>Archaea</taxon>
        <taxon>Methanobacteriati</taxon>
        <taxon>Methanobacteriota</taxon>
        <taxon>Stenosarchaea group</taxon>
        <taxon>Methanomicrobia</taxon>
        <taxon>Methanosarcinales</taxon>
        <taxon>ANME-2 cluster</taxon>
        <taxon>Candidatus Methanogasteraceae</taxon>
        <taxon>Candidatus Methanogaster</taxon>
    </lineage>
</organism>
<protein>
    <submittedName>
        <fullName evidence="1">Uncharacterized protein</fullName>
    </submittedName>
</protein>
<accession>A0A7G9YDC2</accession>
<sequence length="64" mass="7818">MVYKKLLSRQKLRNPLLPNKKREMYEGDRLQVFYIRMIYYQGYKLNCRDTITQSDDNAQLNDNL</sequence>
<dbReference type="EMBL" id="MT631165">
    <property type="protein sequence ID" value="QNO46006.1"/>
    <property type="molecule type" value="Genomic_DNA"/>
</dbReference>